<sequence>MRGSNNNDDVGPTGLGKSRLRMLWSRGLLYVVTTDHLFKKALTDSCCDAIKLCGALGDVEQGVIPDIAFLLILRIQSFVILSCSVLSRHDSVESLEAEYAPACTTRNFYHVLLSKQSFILYGFGFSYSLSAALRHDNFKSSEPPIDKAQTISLARLLSAVPSTLSPIGSSIFKSFASRWEHEAKLWDLGSEDGAPRLCLGKGLSRTTSGDDGRRRWAVTSFWNVLGSVAIEPKFDGRNVRPLAGALIYFYSYLNPLTEMRVKGFCSSAQFYRTHSCRVLSVCLAIHVPYVFYRKSRISSSQLTSSTTVLFASSRSAPTEATLGRTPQNQPTQIQDKEYPYRP</sequence>
<keyword evidence="2" id="KW-1185">Reference proteome</keyword>
<evidence type="ECO:0000313" key="1">
    <source>
        <dbReference type="EMBL" id="KAF2465459.1"/>
    </source>
</evidence>
<evidence type="ECO:0000313" key="2">
    <source>
        <dbReference type="Proteomes" id="UP000799755"/>
    </source>
</evidence>
<accession>A0ACB6QEX1</accession>
<gene>
    <name evidence="1" type="ORF">BDR25DRAFT_396168</name>
</gene>
<proteinExistence type="predicted"/>
<comment type="caution">
    <text evidence="1">The sequence shown here is derived from an EMBL/GenBank/DDBJ whole genome shotgun (WGS) entry which is preliminary data.</text>
</comment>
<dbReference type="EMBL" id="MU003529">
    <property type="protein sequence ID" value="KAF2465459.1"/>
    <property type="molecule type" value="Genomic_DNA"/>
</dbReference>
<protein>
    <submittedName>
        <fullName evidence="1">Uncharacterized protein</fullName>
    </submittedName>
</protein>
<reference evidence="1" key="1">
    <citation type="journal article" date="2020" name="Stud. Mycol.">
        <title>101 Dothideomycetes genomes: a test case for predicting lifestyles and emergence of pathogens.</title>
        <authorList>
            <person name="Haridas S."/>
            <person name="Albert R."/>
            <person name="Binder M."/>
            <person name="Bloem J."/>
            <person name="Labutti K."/>
            <person name="Salamov A."/>
            <person name="Andreopoulos B."/>
            <person name="Baker S."/>
            <person name="Barry K."/>
            <person name="Bills G."/>
            <person name="Bluhm B."/>
            <person name="Cannon C."/>
            <person name="Castanera R."/>
            <person name="Culley D."/>
            <person name="Daum C."/>
            <person name="Ezra D."/>
            <person name="Gonzalez J."/>
            <person name="Henrissat B."/>
            <person name="Kuo A."/>
            <person name="Liang C."/>
            <person name="Lipzen A."/>
            <person name="Lutzoni F."/>
            <person name="Magnuson J."/>
            <person name="Mondo S."/>
            <person name="Nolan M."/>
            <person name="Ohm R."/>
            <person name="Pangilinan J."/>
            <person name="Park H.-J."/>
            <person name="Ramirez L."/>
            <person name="Alfaro M."/>
            <person name="Sun H."/>
            <person name="Tritt A."/>
            <person name="Yoshinaga Y."/>
            <person name="Zwiers L.-H."/>
            <person name="Turgeon B."/>
            <person name="Goodwin S."/>
            <person name="Spatafora J."/>
            <person name="Crous P."/>
            <person name="Grigoriev I."/>
        </authorList>
    </citation>
    <scope>NUCLEOTIDE SEQUENCE</scope>
    <source>
        <strain evidence="1">ATCC 200398</strain>
    </source>
</reference>
<name>A0ACB6QEX1_9PLEO</name>
<organism evidence="1 2">
    <name type="scientific">Lindgomyces ingoldianus</name>
    <dbReference type="NCBI Taxonomy" id="673940"/>
    <lineage>
        <taxon>Eukaryota</taxon>
        <taxon>Fungi</taxon>
        <taxon>Dikarya</taxon>
        <taxon>Ascomycota</taxon>
        <taxon>Pezizomycotina</taxon>
        <taxon>Dothideomycetes</taxon>
        <taxon>Pleosporomycetidae</taxon>
        <taxon>Pleosporales</taxon>
        <taxon>Lindgomycetaceae</taxon>
        <taxon>Lindgomyces</taxon>
    </lineage>
</organism>
<dbReference type="Proteomes" id="UP000799755">
    <property type="component" value="Unassembled WGS sequence"/>
</dbReference>